<evidence type="ECO:0000259" key="1">
    <source>
        <dbReference type="Pfam" id="PF03992"/>
    </source>
</evidence>
<feature type="domain" description="ABM" evidence="1">
    <location>
        <begin position="3"/>
        <end position="63"/>
    </location>
</feature>
<dbReference type="InterPro" id="IPR007138">
    <property type="entry name" value="ABM_dom"/>
</dbReference>
<evidence type="ECO:0000313" key="2">
    <source>
        <dbReference type="EMBL" id="RXK14067.1"/>
    </source>
</evidence>
<dbReference type="RefSeq" id="WP_129060178.1">
    <property type="nucleotide sequence ID" value="NZ_NXIE01000001.1"/>
</dbReference>
<reference evidence="2 3" key="1">
    <citation type="submission" date="2017-09" db="EMBL/GenBank/DDBJ databases">
        <title>Genomics of the genus Arcobacter.</title>
        <authorList>
            <person name="Perez-Cataluna A."/>
            <person name="Figueras M.J."/>
            <person name="Salas-Masso N."/>
        </authorList>
    </citation>
    <scope>NUCLEOTIDE SEQUENCE [LARGE SCALE GENOMIC DNA]</scope>
    <source>
        <strain evidence="2 3">F156-34</strain>
    </source>
</reference>
<dbReference type="GO" id="GO:0004497">
    <property type="term" value="F:monooxygenase activity"/>
    <property type="evidence" value="ECO:0007669"/>
    <property type="project" value="UniProtKB-KW"/>
</dbReference>
<name>A0A4Q1B4Q7_9BACT</name>
<keyword evidence="2" id="KW-0560">Oxidoreductase</keyword>
<proteinExistence type="predicted"/>
<keyword evidence="3" id="KW-1185">Reference proteome</keyword>
<dbReference type="Proteomes" id="UP000289718">
    <property type="component" value="Unassembled WGS sequence"/>
</dbReference>
<dbReference type="InterPro" id="IPR011008">
    <property type="entry name" value="Dimeric_a/b-barrel"/>
</dbReference>
<gene>
    <name evidence="2" type="ORF">CP965_01045</name>
</gene>
<keyword evidence="2" id="KW-0503">Monooxygenase</keyword>
<comment type="caution">
    <text evidence="2">The sequence shown here is derived from an EMBL/GenBank/DDBJ whole genome shotgun (WGS) entry which is preliminary data.</text>
</comment>
<sequence length="93" mass="10652">MSITRINEFQSAEGKEDELFDFLKSLIPYITSSDGCLMCEVLKSDEFPNKFIVIEKWDSKESHIKSIEAFPKDQMQNAMSLFGDTPKGGYHHT</sequence>
<dbReference type="EMBL" id="NXIE01000001">
    <property type="protein sequence ID" value="RXK14067.1"/>
    <property type="molecule type" value="Genomic_DNA"/>
</dbReference>
<dbReference type="Gene3D" id="3.30.70.100">
    <property type="match status" value="1"/>
</dbReference>
<dbReference type="Pfam" id="PF03992">
    <property type="entry name" value="ABM"/>
    <property type="match status" value="1"/>
</dbReference>
<accession>A0A4Q1B4Q7</accession>
<evidence type="ECO:0000313" key="3">
    <source>
        <dbReference type="Proteomes" id="UP000289718"/>
    </source>
</evidence>
<dbReference type="SUPFAM" id="SSF54909">
    <property type="entry name" value="Dimeric alpha+beta barrel"/>
    <property type="match status" value="1"/>
</dbReference>
<organism evidence="2 3">
    <name type="scientific">Halarcobacter mediterraneus</name>
    <dbReference type="NCBI Taxonomy" id="2023153"/>
    <lineage>
        <taxon>Bacteria</taxon>
        <taxon>Pseudomonadati</taxon>
        <taxon>Campylobacterota</taxon>
        <taxon>Epsilonproteobacteria</taxon>
        <taxon>Campylobacterales</taxon>
        <taxon>Arcobacteraceae</taxon>
        <taxon>Halarcobacter</taxon>
    </lineage>
</organism>
<protein>
    <submittedName>
        <fullName evidence="2">Antibiotic biosynthesis monooxygenase</fullName>
    </submittedName>
</protein>
<dbReference type="OrthoDB" id="287932at2"/>
<dbReference type="AlphaFoldDB" id="A0A4Q1B4Q7"/>